<evidence type="ECO:0000256" key="1">
    <source>
        <dbReference type="SAM" id="MobiDB-lite"/>
    </source>
</evidence>
<organism evidence="2">
    <name type="scientific">Brachypodium distachyon</name>
    <name type="common">Purple false brome</name>
    <name type="synonym">Trachynia distachya</name>
    <dbReference type="NCBI Taxonomy" id="15368"/>
    <lineage>
        <taxon>Eukaryota</taxon>
        <taxon>Viridiplantae</taxon>
        <taxon>Streptophyta</taxon>
        <taxon>Embryophyta</taxon>
        <taxon>Tracheophyta</taxon>
        <taxon>Spermatophyta</taxon>
        <taxon>Magnoliopsida</taxon>
        <taxon>Liliopsida</taxon>
        <taxon>Poales</taxon>
        <taxon>Poaceae</taxon>
        <taxon>BOP clade</taxon>
        <taxon>Pooideae</taxon>
        <taxon>Stipodae</taxon>
        <taxon>Brachypodieae</taxon>
        <taxon>Brachypodium</taxon>
    </lineage>
</organism>
<feature type="region of interest" description="Disordered" evidence="1">
    <location>
        <begin position="210"/>
        <end position="231"/>
    </location>
</feature>
<dbReference type="InParanoid" id="A0A2K2CV45"/>
<evidence type="ECO:0000313" key="2">
    <source>
        <dbReference type="EMBL" id="PNT65890.1"/>
    </source>
</evidence>
<dbReference type="OrthoDB" id="10644841at2759"/>
<reference evidence="3" key="3">
    <citation type="submission" date="2018-08" db="UniProtKB">
        <authorList>
            <consortium name="EnsemblPlants"/>
        </authorList>
    </citation>
    <scope>IDENTIFICATION</scope>
    <source>
        <strain evidence="3">cv. Bd21</strain>
    </source>
</reference>
<accession>A0A2K2CV45</accession>
<dbReference type="Gramene" id="PNT65890">
    <property type="protein sequence ID" value="PNT65890"/>
    <property type="gene ID" value="BRADI_3g04033v3"/>
</dbReference>
<evidence type="ECO:0000313" key="4">
    <source>
        <dbReference type="Proteomes" id="UP000008810"/>
    </source>
</evidence>
<feature type="compositionally biased region" description="Low complexity" evidence="1">
    <location>
        <begin position="217"/>
        <end position="231"/>
    </location>
</feature>
<keyword evidence="4" id="KW-1185">Reference proteome</keyword>
<evidence type="ECO:0000313" key="3">
    <source>
        <dbReference type="EnsemblPlants" id="PNT65890"/>
    </source>
</evidence>
<protein>
    <submittedName>
        <fullName evidence="2 3">Uncharacterized protein</fullName>
    </submittedName>
</protein>
<reference evidence="2" key="2">
    <citation type="submission" date="2017-06" db="EMBL/GenBank/DDBJ databases">
        <title>WGS assembly of Brachypodium distachyon.</title>
        <authorList>
            <consortium name="The International Brachypodium Initiative"/>
            <person name="Lucas S."/>
            <person name="Harmon-Smith M."/>
            <person name="Lail K."/>
            <person name="Tice H."/>
            <person name="Grimwood J."/>
            <person name="Bruce D."/>
            <person name="Barry K."/>
            <person name="Shu S."/>
            <person name="Lindquist E."/>
            <person name="Wang M."/>
            <person name="Pitluck S."/>
            <person name="Vogel J.P."/>
            <person name="Garvin D.F."/>
            <person name="Mockler T.C."/>
            <person name="Schmutz J."/>
            <person name="Rokhsar D."/>
            <person name="Bevan M.W."/>
        </authorList>
    </citation>
    <scope>NUCLEOTIDE SEQUENCE</scope>
    <source>
        <strain evidence="2">Bd21</strain>
    </source>
</reference>
<sequence length="287" mass="32721">MSIILFELFLFPFYLYYYSVAVLSSDLPPSLRFSSCRNKMKPIPAVNFFSFCDIHPPSNAEMLDPTANLHRIRTFGTPVLALTSSRTFAIAPGAEHSGNLNLNPACAWNTPRTPHTNQRAKRQRLHPLHLLSTRSYESISLLCFHLHLGWEGAELPQPTGADFTELNHHIVEPIDAPMNRADRKGYRDRDRYLQMTPSQREAYLQRNREYKRAKQDSNASGSSAQSTTGQTNVSYNDNIGMLMESALVTEDCCMLRSTRMFLKYETRFGKIYTARIYCLNGLLIITV</sequence>
<dbReference type="AlphaFoldDB" id="A0A2K2CV45"/>
<dbReference type="Proteomes" id="UP000008810">
    <property type="component" value="Chromosome 3"/>
</dbReference>
<dbReference type="EnsemblPlants" id="PNT65890">
    <property type="protein sequence ID" value="PNT65890"/>
    <property type="gene ID" value="BRADI_3g04033v3"/>
</dbReference>
<proteinExistence type="predicted"/>
<gene>
    <name evidence="2" type="ORF">BRADI_3g04033v3</name>
</gene>
<name>A0A2K2CV45_BRADI</name>
<dbReference type="EMBL" id="CM000882">
    <property type="protein sequence ID" value="PNT65890.1"/>
    <property type="molecule type" value="Genomic_DNA"/>
</dbReference>
<reference evidence="2 3" key="1">
    <citation type="journal article" date="2010" name="Nature">
        <title>Genome sequencing and analysis of the model grass Brachypodium distachyon.</title>
        <authorList>
            <consortium name="International Brachypodium Initiative"/>
        </authorList>
    </citation>
    <scope>NUCLEOTIDE SEQUENCE [LARGE SCALE GENOMIC DNA]</scope>
    <source>
        <strain evidence="2 3">Bd21</strain>
    </source>
</reference>